<evidence type="ECO:0000256" key="1">
    <source>
        <dbReference type="SAM" id="Phobius"/>
    </source>
</evidence>
<comment type="caution">
    <text evidence="2">The sequence shown here is derived from an EMBL/GenBank/DDBJ whole genome shotgun (WGS) entry which is preliminary data.</text>
</comment>
<organism evidence="2 3">
    <name type="scientific">Streptomyces showdoensis</name>
    <dbReference type="NCBI Taxonomy" id="68268"/>
    <lineage>
        <taxon>Bacteria</taxon>
        <taxon>Bacillati</taxon>
        <taxon>Actinomycetota</taxon>
        <taxon>Actinomycetes</taxon>
        <taxon>Kitasatosporales</taxon>
        <taxon>Streptomycetaceae</taxon>
        <taxon>Streptomyces</taxon>
    </lineage>
</organism>
<keyword evidence="1" id="KW-1133">Transmembrane helix</keyword>
<protein>
    <submittedName>
        <fullName evidence="2">Uncharacterized protein</fullName>
    </submittedName>
</protein>
<feature type="transmembrane region" description="Helical" evidence="1">
    <location>
        <begin position="21"/>
        <end position="38"/>
    </location>
</feature>
<evidence type="ECO:0000313" key="2">
    <source>
        <dbReference type="EMBL" id="KKZ72582.1"/>
    </source>
</evidence>
<accession>A0A2P2GM45</accession>
<reference evidence="2 3" key="1">
    <citation type="submission" date="2015-05" db="EMBL/GenBank/DDBJ databases">
        <title>Draft Genome assembly of Streptomyces showdoensis.</title>
        <authorList>
            <person name="Thapa K.K."/>
            <person name="Metsa-Ketela M."/>
        </authorList>
    </citation>
    <scope>NUCLEOTIDE SEQUENCE [LARGE SCALE GENOMIC DNA]</scope>
    <source>
        <strain evidence="2 3">ATCC 15227</strain>
    </source>
</reference>
<evidence type="ECO:0000313" key="3">
    <source>
        <dbReference type="Proteomes" id="UP000265325"/>
    </source>
</evidence>
<keyword evidence="1" id="KW-0472">Membrane</keyword>
<dbReference type="AlphaFoldDB" id="A0A2P2GM45"/>
<feature type="transmembrane region" description="Helical" evidence="1">
    <location>
        <begin position="44"/>
        <end position="65"/>
    </location>
</feature>
<dbReference type="EMBL" id="LAQS01000025">
    <property type="protein sequence ID" value="KKZ72582.1"/>
    <property type="molecule type" value="Genomic_DNA"/>
</dbReference>
<keyword evidence="3" id="KW-1185">Reference proteome</keyword>
<name>A0A2P2GM45_STREW</name>
<gene>
    <name evidence="2" type="ORF">VO63_17795</name>
</gene>
<sequence length="85" mass="9155">MRAERKALREVFRADLPAAHFGLGIVVVASVVVGLFAGPIVGALVAGSFAALFLVALVVMLLRGIRRLDAGRRAYLFTFGWANWV</sequence>
<keyword evidence="1" id="KW-0812">Transmembrane</keyword>
<proteinExistence type="predicted"/>
<dbReference type="Proteomes" id="UP000265325">
    <property type="component" value="Unassembled WGS sequence"/>
</dbReference>